<proteinExistence type="predicted"/>
<dbReference type="WBParaSite" id="HPBE_0001983101-mRNA-1">
    <property type="protein sequence ID" value="HPBE_0001983101-mRNA-1"/>
    <property type="gene ID" value="HPBE_0001983101"/>
</dbReference>
<evidence type="ECO:0000256" key="1">
    <source>
        <dbReference type="SAM" id="MobiDB-lite"/>
    </source>
</evidence>
<feature type="compositionally biased region" description="Pro residues" evidence="1">
    <location>
        <begin position="31"/>
        <end position="52"/>
    </location>
</feature>
<feature type="region of interest" description="Disordered" evidence="1">
    <location>
        <begin position="166"/>
        <end position="187"/>
    </location>
</feature>
<feature type="compositionally biased region" description="Pro residues" evidence="1">
    <location>
        <begin position="11"/>
        <end position="23"/>
    </location>
</feature>
<evidence type="ECO:0000313" key="4">
    <source>
        <dbReference type="Proteomes" id="UP000050761"/>
    </source>
</evidence>
<dbReference type="InterPro" id="IPR003124">
    <property type="entry name" value="WH2_dom"/>
</dbReference>
<accession>A0A3P8CER3</accession>
<gene>
    <name evidence="3" type="ORF">HPBE_LOCUS19830</name>
</gene>
<dbReference type="OrthoDB" id="8963340at2759"/>
<name>A0A183GCE0_HELPZ</name>
<dbReference type="Proteomes" id="UP000050761">
    <property type="component" value="Unassembled WGS sequence"/>
</dbReference>
<dbReference type="EMBL" id="UZAH01031648">
    <property type="protein sequence ID" value="VDP16905.1"/>
    <property type="molecule type" value="Genomic_DNA"/>
</dbReference>
<dbReference type="PROSITE" id="PS51082">
    <property type="entry name" value="WH2"/>
    <property type="match status" value="1"/>
</dbReference>
<organism evidence="4 5">
    <name type="scientific">Heligmosomoides polygyrus</name>
    <name type="common">Parasitic roundworm</name>
    <dbReference type="NCBI Taxonomy" id="6339"/>
    <lineage>
        <taxon>Eukaryota</taxon>
        <taxon>Metazoa</taxon>
        <taxon>Ecdysozoa</taxon>
        <taxon>Nematoda</taxon>
        <taxon>Chromadorea</taxon>
        <taxon>Rhabditida</taxon>
        <taxon>Rhabditina</taxon>
        <taxon>Rhabditomorpha</taxon>
        <taxon>Strongyloidea</taxon>
        <taxon>Heligmosomidae</taxon>
        <taxon>Heligmosomoides</taxon>
    </lineage>
</organism>
<feature type="domain" description="WH2" evidence="2">
    <location>
        <begin position="115"/>
        <end position="132"/>
    </location>
</feature>
<dbReference type="SMART" id="SM00246">
    <property type="entry name" value="WH2"/>
    <property type="match status" value="2"/>
</dbReference>
<feature type="region of interest" description="Disordered" evidence="1">
    <location>
        <begin position="1"/>
        <end position="55"/>
    </location>
</feature>
<evidence type="ECO:0000313" key="3">
    <source>
        <dbReference type="EMBL" id="VDP16905.1"/>
    </source>
</evidence>
<reference evidence="5" key="2">
    <citation type="submission" date="2019-09" db="UniProtKB">
        <authorList>
            <consortium name="WormBaseParasite"/>
        </authorList>
    </citation>
    <scope>IDENTIFICATION</scope>
</reference>
<accession>A0A183GCE0</accession>
<keyword evidence="4" id="KW-1185">Reference proteome</keyword>
<dbReference type="Pfam" id="PF02205">
    <property type="entry name" value="WH2"/>
    <property type="match status" value="1"/>
</dbReference>
<evidence type="ECO:0000313" key="5">
    <source>
        <dbReference type="WBParaSite" id="HPBE_0001983101-mRNA-1"/>
    </source>
</evidence>
<feature type="compositionally biased region" description="Acidic residues" evidence="1">
    <location>
        <begin position="172"/>
        <end position="181"/>
    </location>
</feature>
<dbReference type="AlphaFoldDB" id="A0A183GCE0"/>
<dbReference type="Gene3D" id="6.10.280.150">
    <property type="match status" value="1"/>
</dbReference>
<protein>
    <submittedName>
        <fullName evidence="5">WH2 domain-containing protein</fullName>
    </submittedName>
</protein>
<evidence type="ECO:0000259" key="2">
    <source>
        <dbReference type="PROSITE" id="PS51082"/>
    </source>
</evidence>
<reference evidence="3 4" key="1">
    <citation type="submission" date="2018-11" db="EMBL/GenBank/DDBJ databases">
        <authorList>
            <consortium name="Pathogen Informatics"/>
        </authorList>
    </citation>
    <scope>NUCLEOTIDE SEQUENCE [LARGE SCALE GENOMIC DNA]</scope>
</reference>
<dbReference type="GO" id="GO:0003779">
    <property type="term" value="F:actin binding"/>
    <property type="evidence" value="ECO:0007669"/>
    <property type="project" value="InterPro"/>
</dbReference>
<sequence>IPGGDLGRPVGVPPPPPPPPPPSFVNASTAAPPPPPPPPPPSVSAPPPPPPLISSDAGKGNLLAVCEISFIFIGPFDNCTRSVTVYFQEIQAGKQLRSVAGVEKPAVPAAGGGDVRGNVMAQIRQGAQLKHVDTTVEQEKRRSENTLAEMGGIAGALAKALEERRMNMAIDDSSEEEESDDRNEWSD</sequence>